<dbReference type="Pfam" id="PF18960">
    <property type="entry name" value="DUF5702"/>
    <property type="match status" value="1"/>
</dbReference>
<protein>
    <submittedName>
        <fullName evidence="3">Uncharacterized protein</fullName>
    </submittedName>
</protein>
<evidence type="ECO:0000313" key="3">
    <source>
        <dbReference type="EMBL" id="RHW33095.1"/>
    </source>
</evidence>
<name>A0A417YJ39_9BACI</name>
<accession>A0A417YJ39</accession>
<gene>
    <name evidence="3" type="ORF">D1B32_08605</name>
</gene>
<keyword evidence="2" id="KW-1133">Transmembrane helix</keyword>
<organism evidence="3 4">
    <name type="scientific">Oceanobacillus profundus</name>
    <dbReference type="NCBI Taxonomy" id="372463"/>
    <lineage>
        <taxon>Bacteria</taxon>
        <taxon>Bacillati</taxon>
        <taxon>Bacillota</taxon>
        <taxon>Bacilli</taxon>
        <taxon>Bacillales</taxon>
        <taxon>Bacillaceae</taxon>
        <taxon>Oceanobacillus</taxon>
    </lineage>
</organism>
<keyword evidence="2" id="KW-0812">Transmembrane</keyword>
<dbReference type="AlphaFoldDB" id="A0A417YJ39"/>
<evidence type="ECO:0000313" key="4">
    <source>
        <dbReference type="Proteomes" id="UP000285456"/>
    </source>
</evidence>
<reference evidence="3 4" key="1">
    <citation type="journal article" date="2007" name="Int. J. Syst. Evol. Microbiol.">
        <title>Oceanobacillus profundus sp. nov., isolated from a deep-sea sediment core.</title>
        <authorList>
            <person name="Kim Y.G."/>
            <person name="Choi D.H."/>
            <person name="Hyun S."/>
            <person name="Cho B.C."/>
        </authorList>
    </citation>
    <scope>NUCLEOTIDE SEQUENCE [LARGE SCALE GENOMIC DNA]</scope>
    <source>
        <strain evidence="3 4">DSM 18246</strain>
    </source>
</reference>
<dbReference type="SUPFAM" id="SSF58100">
    <property type="entry name" value="Bacterial hemolysins"/>
    <property type="match status" value="1"/>
</dbReference>
<evidence type="ECO:0000256" key="2">
    <source>
        <dbReference type="SAM" id="Phobius"/>
    </source>
</evidence>
<feature type="transmembrane region" description="Helical" evidence="2">
    <location>
        <begin position="20"/>
        <end position="46"/>
    </location>
</feature>
<evidence type="ECO:0000256" key="1">
    <source>
        <dbReference type="SAM" id="Coils"/>
    </source>
</evidence>
<dbReference type="Proteomes" id="UP000285456">
    <property type="component" value="Unassembled WGS sequence"/>
</dbReference>
<keyword evidence="2" id="KW-0472">Membrane</keyword>
<comment type="caution">
    <text evidence="3">The sequence shown here is derived from an EMBL/GenBank/DDBJ whole genome shotgun (WGS) entry which is preliminary data.</text>
</comment>
<dbReference type="OrthoDB" id="2385264at2"/>
<dbReference type="EMBL" id="QWEH01000004">
    <property type="protein sequence ID" value="RHW33095.1"/>
    <property type="molecule type" value="Genomic_DNA"/>
</dbReference>
<keyword evidence="4" id="KW-1185">Reference proteome</keyword>
<sequence length="714" mass="80734">MKKRFKTAFRHFIVNENGAVSIYVIIVTLLLFLFNAVLIDFVRIMVAENQVEQASKSAIRSAFSSYNKDVQNKGLFIINENAEDPGEIFEKVFENNLQVEEGSYFRFVDTKMESTSFAPDSGRTFSNKEIVKHQILEDMKYTAPIEFGKVILDGILPYSCTMLEAEIYVDISKDVNDLVKDRDAEMEKAINHMKNAYNQLDSVDNKVNGTNASTYPNLNNLGNAIDHFPTYIEDEDSEFEDDLRNLLKDIRDNANTNKTELEAAIVDLNNAKEINEAIQKKIDDTREEVEGKYGDLSDSQCSDSSMSDVQNEISELTDMINDYVLDSSFFTTARSNIEEALDSVDDGGQPGASTRLLPYVKYQIETLSEILEFDLTAFRPPFNNIISKFNTALNDTDEARKYIDNNYEETDTGVDGGEDNSGLSDALRELEKIKDIFQKGIAFTQDFPVYTELESLVQTYGNASLNNPGNLDLEDPEDSASDAFDIVSNLFKSLGDLSTEIRNKAYINEYILTRFEADDSLGIMEPGSYPENFLFINREVEYILYGHHAPGINYANALLELSATRFAFNFISSFSQPQVQAVVLPLPKFLAAVGWSFTETVNDITKLTKGEEVPLLKIRGVRSFSTDYKFYLRLFLFLHPDPDDERITRIQSVIDQKSSDDLENAPIYATANAEASIDLWFLPGIIDMLGSTNILEGQVRNGRYYIDTETNYSY</sequence>
<keyword evidence="1" id="KW-0175">Coiled coil</keyword>
<dbReference type="RefSeq" id="WP_118889102.1">
    <property type="nucleotide sequence ID" value="NZ_JAMAWL010000001.1"/>
</dbReference>
<feature type="coiled-coil region" evidence="1">
    <location>
        <begin position="251"/>
        <end position="288"/>
    </location>
</feature>
<dbReference type="InterPro" id="IPR043756">
    <property type="entry name" value="DUF5702"/>
</dbReference>
<proteinExistence type="predicted"/>